<evidence type="ECO:0000256" key="1">
    <source>
        <dbReference type="SAM" id="MobiDB-lite"/>
    </source>
</evidence>
<proteinExistence type="predicted"/>
<dbReference type="Proteomes" id="UP000266861">
    <property type="component" value="Unassembled WGS sequence"/>
</dbReference>
<reference evidence="2 3" key="1">
    <citation type="submission" date="2018-08" db="EMBL/GenBank/DDBJ databases">
        <title>Genome and evolution of the arbuscular mycorrhizal fungus Diversispora epigaea (formerly Glomus versiforme) and its bacterial endosymbionts.</title>
        <authorList>
            <person name="Sun X."/>
            <person name="Fei Z."/>
            <person name="Harrison M."/>
        </authorList>
    </citation>
    <scope>NUCLEOTIDE SEQUENCE [LARGE SCALE GENOMIC DNA]</scope>
    <source>
        <strain evidence="2 3">IT104</strain>
    </source>
</reference>
<gene>
    <name evidence="2" type="ORF">Glove_19g180</name>
</gene>
<evidence type="ECO:0000313" key="2">
    <source>
        <dbReference type="EMBL" id="RHZ89025.1"/>
    </source>
</evidence>
<organism evidence="2 3">
    <name type="scientific">Diversispora epigaea</name>
    <dbReference type="NCBI Taxonomy" id="1348612"/>
    <lineage>
        <taxon>Eukaryota</taxon>
        <taxon>Fungi</taxon>
        <taxon>Fungi incertae sedis</taxon>
        <taxon>Mucoromycota</taxon>
        <taxon>Glomeromycotina</taxon>
        <taxon>Glomeromycetes</taxon>
        <taxon>Diversisporales</taxon>
        <taxon>Diversisporaceae</taxon>
        <taxon>Diversispora</taxon>
    </lineage>
</organism>
<feature type="region of interest" description="Disordered" evidence="1">
    <location>
        <begin position="55"/>
        <end position="76"/>
    </location>
</feature>
<accession>A0A397JKY1</accession>
<name>A0A397JKY1_9GLOM</name>
<comment type="caution">
    <text evidence="2">The sequence shown here is derived from an EMBL/GenBank/DDBJ whole genome shotgun (WGS) entry which is preliminary data.</text>
</comment>
<dbReference type="EMBL" id="PQFF01000017">
    <property type="protein sequence ID" value="RHZ89025.1"/>
    <property type="molecule type" value="Genomic_DNA"/>
</dbReference>
<dbReference type="AlphaFoldDB" id="A0A397JKY1"/>
<protein>
    <submittedName>
        <fullName evidence="2">Uncharacterized protein</fullName>
    </submittedName>
</protein>
<feature type="compositionally biased region" description="Low complexity" evidence="1">
    <location>
        <begin position="67"/>
        <end position="76"/>
    </location>
</feature>
<evidence type="ECO:0000313" key="3">
    <source>
        <dbReference type="Proteomes" id="UP000266861"/>
    </source>
</evidence>
<keyword evidence="3" id="KW-1185">Reference proteome</keyword>
<sequence length="107" mass="12136">MARITFGITKTQNYIYLTIAIVHSIAEYSYSVEFRHLSDFKFEFVQSRRSAGLQLESKATKSEDNNKNNNSLNPNRKNVVIEKPLLEQVSICTISNISHIVDVNVSG</sequence>